<dbReference type="AlphaFoldDB" id="A0A4Y8IPZ1"/>
<accession>A0A4Y8IPZ1</accession>
<dbReference type="OrthoDB" id="9816289at2"/>
<comment type="caution">
    <text evidence="5">The sequence shown here is derived from an EMBL/GenBank/DDBJ whole genome shotgun (WGS) entry which is preliminary data.</text>
</comment>
<evidence type="ECO:0000256" key="2">
    <source>
        <dbReference type="ARBA" id="ARBA00022801"/>
    </source>
</evidence>
<name>A0A4Y8IPZ1_9BACI</name>
<dbReference type="Pfam" id="PF00293">
    <property type="entry name" value="NUDIX"/>
    <property type="match status" value="1"/>
</dbReference>
<dbReference type="PRINTS" id="PR00502">
    <property type="entry name" value="NUDIXFAMILY"/>
</dbReference>
<dbReference type="InterPro" id="IPR011008">
    <property type="entry name" value="Dimeric_a/b-barrel"/>
</dbReference>
<reference evidence="5 6" key="1">
    <citation type="submission" date="2019-03" db="EMBL/GenBank/DDBJ databases">
        <authorList>
            <person name="He R.-H."/>
        </authorList>
    </citation>
    <scope>NUCLEOTIDE SEQUENCE [LARGE SCALE GENOMIC DNA]</scope>
    <source>
        <strain evidence="6">SH 714</strain>
    </source>
</reference>
<dbReference type="InterPro" id="IPR000086">
    <property type="entry name" value="NUDIX_hydrolase_dom"/>
</dbReference>
<dbReference type="SUPFAM" id="SSF55811">
    <property type="entry name" value="Nudix"/>
    <property type="match status" value="1"/>
</dbReference>
<dbReference type="InterPro" id="IPR020476">
    <property type="entry name" value="Nudix_hydrolase"/>
</dbReference>
<dbReference type="InterPro" id="IPR012577">
    <property type="entry name" value="NIPSNAP"/>
</dbReference>
<sequence>MFYRRKTYTIDPNKLDTFNKFFHEYLYPNQIYHGAKLVGRWVNEGQNEIMAMWEYKDQEHYEQIEKNIRQTDLHKQAQERRKELGNLYIDSKEEFMHSTSENYHLPQHRVGVAGYITNEAGEVLLVRNEHRSHTVEIPGGLLEEGESLTDACHREIYEETGVKVNLHGVVGINQNLSAGNISVTFKGEYVSGELRPEEGETKEVFSQKLDEDTMQELITSKQLLDRTKDAMKGYMVPHQSYRSRPSFELVHRFEGK</sequence>
<dbReference type="PROSITE" id="PS51462">
    <property type="entry name" value="NUDIX"/>
    <property type="match status" value="1"/>
</dbReference>
<dbReference type="Pfam" id="PF07978">
    <property type="entry name" value="NIPSNAP"/>
    <property type="match status" value="1"/>
</dbReference>
<dbReference type="Gene3D" id="3.90.79.10">
    <property type="entry name" value="Nucleoside Triphosphate Pyrophosphohydrolase"/>
    <property type="match status" value="1"/>
</dbReference>
<proteinExistence type="inferred from homology"/>
<evidence type="ECO:0000256" key="1">
    <source>
        <dbReference type="ARBA" id="ARBA00001946"/>
    </source>
</evidence>
<evidence type="ECO:0000313" key="6">
    <source>
        <dbReference type="Proteomes" id="UP000297975"/>
    </source>
</evidence>
<protein>
    <submittedName>
        <fullName evidence="5">NUDIX domain-containing protein</fullName>
    </submittedName>
</protein>
<dbReference type="InterPro" id="IPR015797">
    <property type="entry name" value="NUDIX_hydrolase-like_dom_sf"/>
</dbReference>
<dbReference type="Gene3D" id="3.30.70.100">
    <property type="match status" value="1"/>
</dbReference>
<dbReference type="CDD" id="cd02883">
    <property type="entry name" value="NUDIX_Hydrolase"/>
    <property type="match status" value="1"/>
</dbReference>
<dbReference type="InterPro" id="IPR020084">
    <property type="entry name" value="NUDIX_hydrolase_CS"/>
</dbReference>
<dbReference type="PANTHER" id="PTHR43046">
    <property type="entry name" value="GDP-MANNOSE MANNOSYL HYDROLASE"/>
    <property type="match status" value="1"/>
</dbReference>
<comment type="similarity">
    <text evidence="3">Belongs to the Nudix hydrolase family.</text>
</comment>
<keyword evidence="2 3" id="KW-0378">Hydrolase</keyword>
<dbReference type="SUPFAM" id="SSF54909">
    <property type="entry name" value="Dimeric alpha+beta barrel"/>
    <property type="match status" value="1"/>
</dbReference>
<keyword evidence="6" id="KW-1185">Reference proteome</keyword>
<organism evidence="5 6">
    <name type="scientific">Filobacillus milosensis</name>
    <dbReference type="NCBI Taxonomy" id="94137"/>
    <lineage>
        <taxon>Bacteria</taxon>
        <taxon>Bacillati</taxon>
        <taxon>Bacillota</taxon>
        <taxon>Bacilli</taxon>
        <taxon>Bacillales</taxon>
        <taxon>Bacillaceae</taxon>
        <taxon>Filobacillus</taxon>
    </lineage>
</organism>
<dbReference type="Proteomes" id="UP000297975">
    <property type="component" value="Unassembled WGS sequence"/>
</dbReference>
<dbReference type="RefSeq" id="WP_134339452.1">
    <property type="nucleotide sequence ID" value="NZ_SOPW01000005.1"/>
</dbReference>
<evidence type="ECO:0000259" key="4">
    <source>
        <dbReference type="PROSITE" id="PS51462"/>
    </source>
</evidence>
<evidence type="ECO:0000313" key="5">
    <source>
        <dbReference type="EMBL" id="TFB22763.1"/>
    </source>
</evidence>
<dbReference type="PROSITE" id="PS00893">
    <property type="entry name" value="NUDIX_BOX"/>
    <property type="match status" value="1"/>
</dbReference>
<dbReference type="PANTHER" id="PTHR43046:SF2">
    <property type="entry name" value="8-OXO-DGTP DIPHOSPHATASE-RELATED"/>
    <property type="match status" value="1"/>
</dbReference>
<feature type="domain" description="Nudix hydrolase" evidence="4">
    <location>
        <begin position="107"/>
        <end position="237"/>
    </location>
</feature>
<evidence type="ECO:0000256" key="3">
    <source>
        <dbReference type="RuleBase" id="RU003476"/>
    </source>
</evidence>
<dbReference type="GO" id="GO:0016787">
    <property type="term" value="F:hydrolase activity"/>
    <property type="evidence" value="ECO:0007669"/>
    <property type="project" value="UniProtKB-KW"/>
</dbReference>
<comment type="cofactor">
    <cofactor evidence="1">
        <name>Mg(2+)</name>
        <dbReference type="ChEBI" id="CHEBI:18420"/>
    </cofactor>
</comment>
<dbReference type="EMBL" id="SOPW01000005">
    <property type="protein sequence ID" value="TFB22763.1"/>
    <property type="molecule type" value="Genomic_DNA"/>
</dbReference>
<gene>
    <name evidence="5" type="ORF">E3U55_05875</name>
</gene>